<gene>
    <name evidence="1" type="ORF">EVAR_92966_1</name>
</gene>
<reference evidence="1 2" key="1">
    <citation type="journal article" date="2019" name="Commun. Biol.">
        <title>The bagworm genome reveals a unique fibroin gene that provides high tensile strength.</title>
        <authorList>
            <person name="Kono N."/>
            <person name="Nakamura H."/>
            <person name="Ohtoshi R."/>
            <person name="Tomita M."/>
            <person name="Numata K."/>
            <person name="Arakawa K."/>
        </authorList>
    </citation>
    <scope>NUCLEOTIDE SEQUENCE [LARGE SCALE GENOMIC DNA]</scope>
</reference>
<proteinExistence type="predicted"/>
<dbReference type="Proteomes" id="UP000299102">
    <property type="component" value="Unassembled WGS sequence"/>
</dbReference>
<name>A0A4C1TBG0_EUMVA</name>
<organism evidence="1 2">
    <name type="scientific">Eumeta variegata</name>
    <name type="common">Bagworm moth</name>
    <name type="synonym">Eumeta japonica</name>
    <dbReference type="NCBI Taxonomy" id="151549"/>
    <lineage>
        <taxon>Eukaryota</taxon>
        <taxon>Metazoa</taxon>
        <taxon>Ecdysozoa</taxon>
        <taxon>Arthropoda</taxon>
        <taxon>Hexapoda</taxon>
        <taxon>Insecta</taxon>
        <taxon>Pterygota</taxon>
        <taxon>Neoptera</taxon>
        <taxon>Endopterygota</taxon>
        <taxon>Lepidoptera</taxon>
        <taxon>Glossata</taxon>
        <taxon>Ditrysia</taxon>
        <taxon>Tineoidea</taxon>
        <taxon>Psychidae</taxon>
        <taxon>Oiketicinae</taxon>
        <taxon>Eumeta</taxon>
    </lineage>
</organism>
<accession>A0A4C1TBG0</accession>
<keyword evidence="2" id="KW-1185">Reference proteome</keyword>
<dbReference type="AlphaFoldDB" id="A0A4C1TBG0"/>
<evidence type="ECO:0000313" key="1">
    <source>
        <dbReference type="EMBL" id="GBP11474.1"/>
    </source>
</evidence>
<evidence type="ECO:0000313" key="2">
    <source>
        <dbReference type="Proteomes" id="UP000299102"/>
    </source>
</evidence>
<dbReference type="EMBL" id="BGZK01000046">
    <property type="protein sequence ID" value="GBP11474.1"/>
    <property type="molecule type" value="Genomic_DNA"/>
</dbReference>
<sequence length="307" mass="34574">MSRGKSRYERILAAGSRERHVDGNMAMSARLFDRFGRTSMTKFARNPYGVQRASPLRRLKDRWSISIGCSAPTCVLREGTTIKQISGFQITRRIADSSEFSWFGTRKNLLCELAAGRHLLVGGAGGRRGAVVRAHRLLAAHWRGGRARRMRGRRPHVRWWSGPESAGILSKVLFSRWAVTRRAFNRQTRARRAALAGRLTRKGHKRKRTGGGFVRHPARTTFAKRKVIVNNGSHRCSSSTRFSLELYTCNSMILSTNFSTARTFSWITSRVPSITTSAVAPPVGARSQTNVTTMSLIWCEMRRLLRG</sequence>
<protein>
    <submittedName>
        <fullName evidence="1">Uncharacterized protein</fullName>
    </submittedName>
</protein>
<comment type="caution">
    <text evidence="1">The sequence shown here is derived from an EMBL/GenBank/DDBJ whole genome shotgun (WGS) entry which is preliminary data.</text>
</comment>